<dbReference type="EMBL" id="CP115541">
    <property type="protein sequence ID" value="WNH53412.1"/>
    <property type="molecule type" value="Genomic_DNA"/>
</dbReference>
<keyword evidence="3" id="KW-1185">Reference proteome</keyword>
<feature type="chain" id="PRO_5046999263" evidence="1">
    <location>
        <begin position="20"/>
        <end position="89"/>
    </location>
</feature>
<protein>
    <submittedName>
        <fullName evidence="2">DUF2845 domain-containing protein</fullName>
    </submittedName>
</protein>
<evidence type="ECO:0000313" key="3">
    <source>
        <dbReference type="Proteomes" id="UP001302072"/>
    </source>
</evidence>
<reference evidence="2 3" key="1">
    <citation type="submission" date="2022-12" db="EMBL/GenBank/DDBJ databases">
        <title>Two new species, Stenotrophomonas aracearum and Stenotrophomonas oahuensis, isolated from Anthurium (Araceae family) in Hawaii.</title>
        <authorList>
            <person name="Chunag S.C."/>
            <person name="Dobhal S."/>
            <person name="Alvarez A."/>
            <person name="Arif M."/>
        </authorList>
    </citation>
    <scope>NUCLEOTIDE SEQUENCE [LARGE SCALE GENOMIC DNA]</scope>
    <source>
        <strain evidence="2 3">A5586</strain>
    </source>
</reference>
<dbReference type="RefSeq" id="WP_311192561.1">
    <property type="nucleotide sequence ID" value="NZ_CP115541.1"/>
</dbReference>
<keyword evidence="1" id="KW-0732">Signal</keyword>
<accession>A0ABY9YR67</accession>
<name>A0ABY9YR67_9GAMM</name>
<feature type="signal peptide" evidence="1">
    <location>
        <begin position="1"/>
        <end position="19"/>
    </location>
</feature>
<sequence>MNRIILSLALCLLAGTAVASSVEFGGRLVSSGDTAGKVNQVAGKPDRVVQLENRFGANTGERWEYYKSSKTILITFEDGKVTGIREMFN</sequence>
<evidence type="ECO:0000256" key="1">
    <source>
        <dbReference type="SAM" id="SignalP"/>
    </source>
</evidence>
<proteinExistence type="predicted"/>
<evidence type="ECO:0000313" key="2">
    <source>
        <dbReference type="EMBL" id="WNH53412.1"/>
    </source>
</evidence>
<dbReference type="Proteomes" id="UP001302072">
    <property type="component" value="Chromosome"/>
</dbReference>
<organism evidence="2 3">
    <name type="scientific">Stenotrophomonas oahuensis</name>
    <dbReference type="NCBI Taxonomy" id="3003271"/>
    <lineage>
        <taxon>Bacteria</taxon>
        <taxon>Pseudomonadati</taxon>
        <taxon>Pseudomonadota</taxon>
        <taxon>Gammaproteobacteria</taxon>
        <taxon>Lysobacterales</taxon>
        <taxon>Lysobacteraceae</taxon>
        <taxon>Stenotrophomonas</taxon>
    </lineage>
</organism>
<gene>
    <name evidence="2" type="ORF">PDM29_03805</name>
</gene>